<feature type="compositionally biased region" description="Basic and acidic residues" evidence="1">
    <location>
        <begin position="1"/>
        <end position="14"/>
    </location>
</feature>
<accession>A0AAD6E861</accession>
<feature type="region of interest" description="Disordered" evidence="1">
    <location>
        <begin position="1"/>
        <end position="52"/>
    </location>
</feature>
<reference evidence="2" key="1">
    <citation type="journal article" date="2023" name="IMA Fungus">
        <title>Comparative genomic study of the Penicillium genus elucidates a diverse pangenome and 15 lateral gene transfer events.</title>
        <authorList>
            <person name="Petersen C."/>
            <person name="Sorensen T."/>
            <person name="Nielsen M.R."/>
            <person name="Sondergaard T.E."/>
            <person name="Sorensen J.L."/>
            <person name="Fitzpatrick D.A."/>
            <person name="Frisvad J.C."/>
            <person name="Nielsen K.L."/>
        </authorList>
    </citation>
    <scope>NUCLEOTIDE SEQUENCE</scope>
    <source>
        <strain evidence="2">IBT 12815</strain>
    </source>
</reference>
<keyword evidence="3" id="KW-1185">Reference proteome</keyword>
<gene>
    <name evidence="2" type="ORF">N7537_006065</name>
</gene>
<comment type="caution">
    <text evidence="2">The sequence shown here is derived from an EMBL/GenBank/DDBJ whole genome shotgun (WGS) entry which is preliminary data.</text>
</comment>
<organism evidence="2 3">
    <name type="scientific">Penicillium hordei</name>
    <dbReference type="NCBI Taxonomy" id="40994"/>
    <lineage>
        <taxon>Eukaryota</taxon>
        <taxon>Fungi</taxon>
        <taxon>Dikarya</taxon>
        <taxon>Ascomycota</taxon>
        <taxon>Pezizomycotina</taxon>
        <taxon>Eurotiomycetes</taxon>
        <taxon>Eurotiomycetidae</taxon>
        <taxon>Eurotiales</taxon>
        <taxon>Aspergillaceae</taxon>
        <taxon>Penicillium</taxon>
    </lineage>
</organism>
<dbReference type="Proteomes" id="UP001213799">
    <property type="component" value="Unassembled WGS sequence"/>
</dbReference>
<evidence type="ECO:0000313" key="3">
    <source>
        <dbReference type="Proteomes" id="UP001213799"/>
    </source>
</evidence>
<protein>
    <submittedName>
        <fullName evidence="2">Uncharacterized protein</fullName>
    </submittedName>
</protein>
<name>A0AAD6E861_9EURO</name>
<evidence type="ECO:0000313" key="2">
    <source>
        <dbReference type="EMBL" id="KAJ5603109.1"/>
    </source>
</evidence>
<proteinExistence type="predicted"/>
<evidence type="ECO:0000256" key="1">
    <source>
        <dbReference type="SAM" id="MobiDB-lite"/>
    </source>
</evidence>
<dbReference type="GeneID" id="81587364"/>
<dbReference type="RefSeq" id="XP_056752907.1">
    <property type="nucleotide sequence ID" value="XM_056897122.1"/>
</dbReference>
<dbReference type="AlphaFoldDB" id="A0AAD6E861"/>
<reference evidence="2" key="2">
    <citation type="submission" date="2023-01" db="EMBL/GenBank/DDBJ databases">
        <authorList>
            <person name="Petersen C."/>
        </authorList>
    </citation>
    <scope>NUCLEOTIDE SEQUENCE</scope>
    <source>
        <strain evidence="2">IBT 12815</strain>
    </source>
</reference>
<dbReference type="EMBL" id="JAQJAE010000003">
    <property type="protein sequence ID" value="KAJ5603109.1"/>
    <property type="molecule type" value="Genomic_DNA"/>
</dbReference>
<sequence>MTGREHMTHERHDQELDDASNSDSGEGDTVLARGWPRHHRNRSALCGPPKTDTLETRSRQIFEDGLMRLASIMPK</sequence>